<sequence>MLRLRNPFAAIPSEGSTQTETLPCCPSLDRSSRDPEIGLEPQTLRSLNHLFIASTNLQHRPSHRLTWRPLTIN</sequence>
<organism evidence="2 3">
    <name type="scientific">Opisthorchis viverrini</name>
    <name type="common">Southeast Asian liver fluke</name>
    <dbReference type="NCBI Taxonomy" id="6198"/>
    <lineage>
        <taxon>Eukaryota</taxon>
        <taxon>Metazoa</taxon>
        <taxon>Spiralia</taxon>
        <taxon>Lophotrochozoa</taxon>
        <taxon>Platyhelminthes</taxon>
        <taxon>Trematoda</taxon>
        <taxon>Digenea</taxon>
        <taxon>Opisthorchiida</taxon>
        <taxon>Opisthorchiata</taxon>
        <taxon>Opisthorchiidae</taxon>
        <taxon>Opisthorchis</taxon>
    </lineage>
</organism>
<dbReference type="GeneID" id="20315167"/>
<evidence type="ECO:0000313" key="2">
    <source>
        <dbReference type="EMBL" id="KER33082.1"/>
    </source>
</evidence>
<gene>
    <name evidence="2" type="ORF">T265_00979</name>
</gene>
<dbReference type="CTD" id="20315167"/>
<feature type="region of interest" description="Disordered" evidence="1">
    <location>
        <begin position="1"/>
        <end position="35"/>
    </location>
</feature>
<evidence type="ECO:0000313" key="3">
    <source>
        <dbReference type="Proteomes" id="UP000054324"/>
    </source>
</evidence>
<reference evidence="2 3" key="1">
    <citation type="submission" date="2013-11" db="EMBL/GenBank/DDBJ databases">
        <title>Opisthorchis viverrini - life in the bile duct.</title>
        <authorList>
            <person name="Young N.D."/>
            <person name="Nagarajan N."/>
            <person name="Lin S.J."/>
            <person name="Korhonen P.K."/>
            <person name="Jex A.R."/>
            <person name="Hall R.S."/>
            <person name="Safavi-Hemami H."/>
            <person name="Kaewkong W."/>
            <person name="Bertrand D."/>
            <person name="Gao S."/>
            <person name="Seet Q."/>
            <person name="Wongkham S."/>
            <person name="Teh B.T."/>
            <person name="Wongkham C."/>
            <person name="Intapan P.M."/>
            <person name="Maleewong W."/>
            <person name="Yang X."/>
            <person name="Hu M."/>
            <person name="Wang Z."/>
            <person name="Hofmann A."/>
            <person name="Sternberg P.W."/>
            <person name="Tan P."/>
            <person name="Wang J."/>
            <person name="Gasser R.B."/>
        </authorList>
    </citation>
    <scope>NUCLEOTIDE SEQUENCE [LARGE SCALE GENOMIC DNA]</scope>
</reference>
<accession>A0A075A469</accession>
<protein>
    <submittedName>
        <fullName evidence="2">Uncharacterized protein</fullName>
    </submittedName>
</protein>
<dbReference type="AlphaFoldDB" id="A0A075A469"/>
<dbReference type="EMBL" id="KL596628">
    <property type="protein sequence ID" value="KER33082.1"/>
    <property type="molecule type" value="Genomic_DNA"/>
</dbReference>
<proteinExistence type="predicted"/>
<dbReference type="Proteomes" id="UP000054324">
    <property type="component" value="Unassembled WGS sequence"/>
</dbReference>
<name>A0A075A469_OPIVI</name>
<evidence type="ECO:0000256" key="1">
    <source>
        <dbReference type="SAM" id="MobiDB-lite"/>
    </source>
</evidence>
<dbReference type="OrthoDB" id="16290at2759"/>
<keyword evidence="3" id="KW-1185">Reference proteome</keyword>
<dbReference type="KEGG" id="ovi:T265_00979"/>
<dbReference type="RefSeq" id="XP_009163158.1">
    <property type="nucleotide sequence ID" value="XM_009164894.1"/>
</dbReference>